<sequence length="17" mass="1917">MKGHFALDAIANEQKLM</sequence>
<evidence type="ECO:0000313" key="1">
    <source>
        <dbReference type="EMBL" id="MBX47947.1"/>
    </source>
</evidence>
<dbReference type="AlphaFoldDB" id="A0A2P2NZL3"/>
<protein>
    <submittedName>
        <fullName evidence="1">Uncharacterized protein</fullName>
    </submittedName>
</protein>
<accession>A0A2P2NZL3</accession>
<dbReference type="EMBL" id="GGEC01067463">
    <property type="protein sequence ID" value="MBX47947.1"/>
    <property type="molecule type" value="Transcribed_RNA"/>
</dbReference>
<reference evidence="1" key="1">
    <citation type="submission" date="2018-02" db="EMBL/GenBank/DDBJ databases">
        <title>Rhizophora mucronata_Transcriptome.</title>
        <authorList>
            <person name="Meera S.P."/>
            <person name="Sreeshan A."/>
            <person name="Augustine A."/>
        </authorList>
    </citation>
    <scope>NUCLEOTIDE SEQUENCE</scope>
    <source>
        <tissue evidence="1">Leaf</tissue>
    </source>
</reference>
<name>A0A2P2NZL3_RHIMU</name>
<proteinExistence type="predicted"/>
<organism evidence="1">
    <name type="scientific">Rhizophora mucronata</name>
    <name type="common">Asiatic mangrove</name>
    <dbReference type="NCBI Taxonomy" id="61149"/>
    <lineage>
        <taxon>Eukaryota</taxon>
        <taxon>Viridiplantae</taxon>
        <taxon>Streptophyta</taxon>
        <taxon>Embryophyta</taxon>
        <taxon>Tracheophyta</taxon>
        <taxon>Spermatophyta</taxon>
        <taxon>Magnoliopsida</taxon>
        <taxon>eudicotyledons</taxon>
        <taxon>Gunneridae</taxon>
        <taxon>Pentapetalae</taxon>
        <taxon>rosids</taxon>
        <taxon>fabids</taxon>
        <taxon>Malpighiales</taxon>
        <taxon>Rhizophoraceae</taxon>
        <taxon>Rhizophora</taxon>
    </lineage>
</organism>